<dbReference type="InterPro" id="IPR013766">
    <property type="entry name" value="Thioredoxin_domain"/>
</dbReference>
<dbReference type="RefSeq" id="WP_113958502.1">
    <property type="nucleotide sequence ID" value="NZ_QNRR01000003.1"/>
</dbReference>
<accession>A0A366HPF9</accession>
<dbReference type="Gene3D" id="3.40.30.10">
    <property type="entry name" value="Glutaredoxin"/>
    <property type="match status" value="1"/>
</dbReference>
<gene>
    <name evidence="2" type="ORF">DES53_103375</name>
</gene>
<feature type="domain" description="Thioredoxin" evidence="1">
    <location>
        <begin position="741"/>
        <end position="881"/>
    </location>
</feature>
<dbReference type="GO" id="GO:0016491">
    <property type="term" value="F:oxidoreductase activity"/>
    <property type="evidence" value="ECO:0007669"/>
    <property type="project" value="InterPro"/>
</dbReference>
<name>A0A366HPF9_9BACT</name>
<evidence type="ECO:0000313" key="2">
    <source>
        <dbReference type="EMBL" id="RBP45377.1"/>
    </source>
</evidence>
<dbReference type="PANTHER" id="PTHR42852:SF13">
    <property type="entry name" value="PROTEIN DIPZ"/>
    <property type="match status" value="1"/>
</dbReference>
<dbReference type="AlphaFoldDB" id="A0A366HPF9"/>
<dbReference type="InterPro" id="IPR000866">
    <property type="entry name" value="AhpC/TSA"/>
</dbReference>
<dbReference type="PROSITE" id="PS51352">
    <property type="entry name" value="THIOREDOXIN_2"/>
    <property type="match status" value="1"/>
</dbReference>
<dbReference type="EMBL" id="QNRR01000003">
    <property type="protein sequence ID" value="RBP45377.1"/>
    <property type="molecule type" value="Genomic_DNA"/>
</dbReference>
<organism evidence="2 3">
    <name type="scientific">Roseimicrobium gellanilyticum</name>
    <dbReference type="NCBI Taxonomy" id="748857"/>
    <lineage>
        <taxon>Bacteria</taxon>
        <taxon>Pseudomonadati</taxon>
        <taxon>Verrucomicrobiota</taxon>
        <taxon>Verrucomicrobiia</taxon>
        <taxon>Verrucomicrobiales</taxon>
        <taxon>Verrucomicrobiaceae</taxon>
        <taxon>Roseimicrobium</taxon>
    </lineage>
</organism>
<dbReference type="CDD" id="cd02966">
    <property type="entry name" value="TlpA_like_family"/>
    <property type="match status" value="1"/>
</dbReference>
<dbReference type="SUPFAM" id="SSF52833">
    <property type="entry name" value="Thioredoxin-like"/>
    <property type="match status" value="1"/>
</dbReference>
<dbReference type="PANTHER" id="PTHR42852">
    <property type="entry name" value="THIOL:DISULFIDE INTERCHANGE PROTEIN DSBE"/>
    <property type="match status" value="1"/>
</dbReference>
<comment type="caution">
    <text evidence="2">The sequence shown here is derived from an EMBL/GenBank/DDBJ whole genome shotgun (WGS) entry which is preliminary data.</text>
</comment>
<sequence>MANELTGDYEAVLQVSVRQVNGLLATLHQNGDIPQRSPSLPHVIAYMIGQGTTEPGPSPGIGGLHTWIAGQKLWQDSGTFKVYRENAVKVAAPGVASRLSEAIIAIQESIPGLIMQSDLHGKVEVQVSSPTISLGPRADSEVMVRASIRARYLPAPGTATLPDPIHGDVNIAYEVSPATNPQGQRVLKVTPSGSDSKVYFERHAGTSTSAAESDKISGELRKLVRGKLRPLDLVISQDFPFAAFKGMGDAIALPMQMSGGVAPSAGLGTIQNLFLGGSEYAIAVSKDHIGALLAPLMDSVKASLSAFRINVTILFVSGTYHASFSSGPALAWKAGTIEISGNVALTTSSALPNGFVSFKQSVTLELHAPTQTVTLKAAGDPVVDESWFISHNTAVGAVKSAIANALASASPQVNATFASIRARFNGGLKSFDDSAEARFDAVEITPHGIVIRGSVTTRYHYAPIVDVRETPDGKSFSALHSWIPGGRVDRFIWTWVKEHQIPWFGEVKQRVEEHRFLLTKPAEAQSLSRVCLKIEGTQLDANGVEQPIVAGRTCQVSEREPILVQPPWWEIVYLPIWLPRPPEQFLEEIIAGYVNVLGERGPSAGRGINTLVRFASLEVETPMRVIQKALQATGNRIHPLSVVWVLPAGTFQRASYREIESRLRELEGDFPVSVELAEDMDGGWSRTFAAGDVPATFLLNARGEFVWKQEQEGNLDEMVQVLQYHLTPALAPAFKPLSLALQRGAAVPDFEFEDQHGTVHALHRFRGREVLLLFWQSWSSPCRKELQRCQRLHADGGKDGEKLEIIAVHGGPDPEAIHEASRESGARFLLTQDGEHRIARMFGVRCWPTAVRIGRDGALREATFGLVPEREMEPAGKATPKEAL</sequence>
<protein>
    <submittedName>
        <fullName evidence="2">Peroxiredoxin</fullName>
    </submittedName>
</protein>
<evidence type="ECO:0000259" key="1">
    <source>
        <dbReference type="PROSITE" id="PS51352"/>
    </source>
</evidence>
<proteinExistence type="predicted"/>
<evidence type="ECO:0000313" key="3">
    <source>
        <dbReference type="Proteomes" id="UP000253426"/>
    </source>
</evidence>
<dbReference type="GO" id="GO:0016209">
    <property type="term" value="F:antioxidant activity"/>
    <property type="evidence" value="ECO:0007669"/>
    <property type="project" value="InterPro"/>
</dbReference>
<dbReference type="InterPro" id="IPR050553">
    <property type="entry name" value="Thioredoxin_ResA/DsbE_sf"/>
</dbReference>
<keyword evidence="3" id="KW-1185">Reference proteome</keyword>
<dbReference type="OrthoDB" id="184962at2"/>
<dbReference type="Proteomes" id="UP000253426">
    <property type="component" value="Unassembled WGS sequence"/>
</dbReference>
<dbReference type="InterPro" id="IPR036249">
    <property type="entry name" value="Thioredoxin-like_sf"/>
</dbReference>
<dbReference type="Pfam" id="PF00578">
    <property type="entry name" value="AhpC-TSA"/>
    <property type="match status" value="1"/>
</dbReference>
<reference evidence="2 3" key="1">
    <citation type="submission" date="2018-06" db="EMBL/GenBank/DDBJ databases">
        <title>Genomic Encyclopedia of Type Strains, Phase IV (KMG-IV): sequencing the most valuable type-strain genomes for metagenomic binning, comparative biology and taxonomic classification.</title>
        <authorList>
            <person name="Goeker M."/>
        </authorList>
    </citation>
    <scope>NUCLEOTIDE SEQUENCE [LARGE SCALE GENOMIC DNA]</scope>
    <source>
        <strain evidence="2 3">DSM 25532</strain>
    </source>
</reference>